<dbReference type="Proteomes" id="UP000054047">
    <property type="component" value="Unassembled WGS sequence"/>
</dbReference>
<evidence type="ECO:0000313" key="2">
    <source>
        <dbReference type="EMBL" id="KIH56784.1"/>
    </source>
</evidence>
<dbReference type="AlphaFoldDB" id="A0A0C2GD24"/>
<evidence type="ECO:0000256" key="1">
    <source>
        <dbReference type="SAM" id="MobiDB-lite"/>
    </source>
</evidence>
<protein>
    <submittedName>
        <fullName evidence="2">Uncharacterized protein</fullName>
    </submittedName>
</protein>
<feature type="compositionally biased region" description="Basic and acidic residues" evidence="1">
    <location>
        <begin position="246"/>
        <end position="260"/>
    </location>
</feature>
<dbReference type="OrthoDB" id="5874911at2759"/>
<dbReference type="EMBL" id="KN735260">
    <property type="protein sequence ID" value="KIH56784.1"/>
    <property type="molecule type" value="Genomic_DNA"/>
</dbReference>
<reference evidence="2 3" key="1">
    <citation type="submission" date="2013-12" db="EMBL/GenBank/DDBJ databases">
        <title>Draft genome of the parsitic nematode Ancylostoma duodenale.</title>
        <authorList>
            <person name="Mitreva M."/>
        </authorList>
    </citation>
    <scope>NUCLEOTIDE SEQUENCE [LARGE SCALE GENOMIC DNA]</scope>
    <source>
        <strain evidence="2 3">Zhejiang</strain>
    </source>
</reference>
<sequence length="387" mass="45034">MNADEIYGDTTHLAELIRVRAPTSSQLEAELRLVLDAIHQQVRIASTLALQWDHIKKDNAFQLAPPAEQILVTSRCLRTAEVTKERVLRLGTRYILTDLVYENHSFTGRISRFDRQDWLMEDHKLEVRSNIVLQLINRQKRLLEREIREMEAFLGRQEKALNDEYARVDDRVSTVLKREFELLHDQLDGRSNEQVGVLIDMLTAQKEEMQQLKQTIQRMEESSNRAAPKDEFPVKVNASRTQRSLSGERVHFAADDHSRDEEDEDYWSRMVNEVSDPSNDDEPAVKPRRVHDDSPRIPSIFDRVNQLEDEITQMERDLEYFPFRDPGDRCAGLQTTMRCAFCDAEEEHFSNACPVFRSGDERSDIIRAKGWCTFCIGDCPRNVPCRL</sequence>
<name>A0A0C2GD24_9BILA</name>
<gene>
    <name evidence="2" type="ORF">ANCDUO_13027</name>
</gene>
<keyword evidence="3" id="KW-1185">Reference proteome</keyword>
<accession>A0A0C2GD24</accession>
<feature type="region of interest" description="Disordered" evidence="1">
    <location>
        <begin position="236"/>
        <end position="296"/>
    </location>
</feature>
<proteinExistence type="predicted"/>
<organism evidence="2 3">
    <name type="scientific">Ancylostoma duodenale</name>
    <dbReference type="NCBI Taxonomy" id="51022"/>
    <lineage>
        <taxon>Eukaryota</taxon>
        <taxon>Metazoa</taxon>
        <taxon>Ecdysozoa</taxon>
        <taxon>Nematoda</taxon>
        <taxon>Chromadorea</taxon>
        <taxon>Rhabditida</taxon>
        <taxon>Rhabditina</taxon>
        <taxon>Rhabditomorpha</taxon>
        <taxon>Strongyloidea</taxon>
        <taxon>Ancylostomatidae</taxon>
        <taxon>Ancylostomatinae</taxon>
        <taxon>Ancylostoma</taxon>
    </lineage>
</organism>
<evidence type="ECO:0000313" key="3">
    <source>
        <dbReference type="Proteomes" id="UP000054047"/>
    </source>
</evidence>